<keyword evidence="4" id="KW-1185">Reference proteome</keyword>
<feature type="signal peptide" evidence="1">
    <location>
        <begin position="1"/>
        <end position="21"/>
    </location>
</feature>
<feature type="chain" id="PRO_5011611405" evidence="1">
    <location>
        <begin position="22"/>
        <end position="434"/>
    </location>
</feature>
<dbReference type="AlphaFoldDB" id="A0A1H8YWH3"/>
<dbReference type="Proteomes" id="UP000199021">
    <property type="component" value="Unassembled WGS sequence"/>
</dbReference>
<dbReference type="PANTHER" id="PTHR33490">
    <property type="entry name" value="BLR5614 PROTEIN-RELATED"/>
    <property type="match status" value="1"/>
</dbReference>
<dbReference type="RefSeq" id="WP_090164803.1">
    <property type="nucleotide sequence ID" value="NZ_FOFB01000001.1"/>
</dbReference>
<dbReference type="OrthoDB" id="9804872at2"/>
<evidence type="ECO:0000313" key="3">
    <source>
        <dbReference type="EMBL" id="SEP56472.1"/>
    </source>
</evidence>
<accession>A0A1H8YWH3</accession>
<dbReference type="STRING" id="478744.SAMN05444359_10148"/>
<proteinExistence type="predicted"/>
<evidence type="ECO:0000259" key="2">
    <source>
        <dbReference type="SMART" id="SM00460"/>
    </source>
</evidence>
<dbReference type="Gene3D" id="3.10.620.30">
    <property type="match status" value="1"/>
</dbReference>
<feature type="domain" description="Transglutaminase-like" evidence="2">
    <location>
        <begin position="177"/>
        <end position="241"/>
    </location>
</feature>
<gene>
    <name evidence="3" type="ORF">SAMN05444359_10148</name>
</gene>
<keyword evidence="1" id="KW-0732">Signal</keyword>
<dbReference type="InParanoid" id="A0A1H8YWH3"/>
<name>A0A1H8YWH3_9BACT</name>
<evidence type="ECO:0000313" key="4">
    <source>
        <dbReference type="Proteomes" id="UP000199021"/>
    </source>
</evidence>
<reference evidence="4" key="1">
    <citation type="submission" date="2016-10" db="EMBL/GenBank/DDBJ databases">
        <authorList>
            <person name="Varghese N."/>
            <person name="Submissions S."/>
        </authorList>
    </citation>
    <scope>NUCLEOTIDE SEQUENCE [LARGE SCALE GENOMIC DNA]</scope>
    <source>
        <strain evidence="4">DSM 24740</strain>
    </source>
</reference>
<dbReference type="EMBL" id="FOFB01000001">
    <property type="protein sequence ID" value="SEP56472.1"/>
    <property type="molecule type" value="Genomic_DNA"/>
</dbReference>
<dbReference type="PANTHER" id="PTHR33490:SF6">
    <property type="entry name" value="SLL1049 PROTEIN"/>
    <property type="match status" value="1"/>
</dbReference>
<sequence length="434" mass="50032">MKRLILLLVAFISLESSLCDAQRIVSLAQSFTIQPFTTGKIECLLPESRPGKQEAITLKYNRQPDDTLRRQGGLLAVWNISRSTELQEIIVLSTLILTENSLRKSNSDLTVNEDDIDMSAFLQPEEMIQSTDKKIGEVATKLKGESKLETIENVFDFTRNHLEYNNFYSERQGAKKALRKGRGDCTEYAELMIALLRNLGIPSRLAMGATIKYKGQKRIEFHNWVEVYFDNRGWVSFDPTWADHENVFTTFEKMENRYILLGYGHSASAFRRWASGSGYGIAYDANWEDPTDQIELRAQLAILKDEIKSAHRSIDTLLAYLPERSQYLAFKAEAYMREGKFSKALPFIQLSIRNVKQEWMRPLCEMNLARYFANTQQESAAMDLLLEIEKRDSFYAVKVLDDALFSTLNDREKFKQLLERGEVAKKKFLNKQVD</sequence>
<dbReference type="InterPro" id="IPR038765">
    <property type="entry name" value="Papain-like_cys_pep_sf"/>
</dbReference>
<dbReference type="InterPro" id="IPR002931">
    <property type="entry name" value="Transglutaminase-like"/>
</dbReference>
<dbReference type="Pfam" id="PF01841">
    <property type="entry name" value="Transglut_core"/>
    <property type="match status" value="1"/>
</dbReference>
<organism evidence="3 4">
    <name type="scientific">Neolewinella agarilytica</name>
    <dbReference type="NCBI Taxonomy" id="478744"/>
    <lineage>
        <taxon>Bacteria</taxon>
        <taxon>Pseudomonadati</taxon>
        <taxon>Bacteroidota</taxon>
        <taxon>Saprospiria</taxon>
        <taxon>Saprospirales</taxon>
        <taxon>Lewinellaceae</taxon>
        <taxon>Neolewinella</taxon>
    </lineage>
</organism>
<dbReference type="SMART" id="SM00460">
    <property type="entry name" value="TGc"/>
    <property type="match status" value="1"/>
</dbReference>
<dbReference type="SUPFAM" id="SSF54001">
    <property type="entry name" value="Cysteine proteinases"/>
    <property type="match status" value="1"/>
</dbReference>
<evidence type="ECO:0000256" key="1">
    <source>
        <dbReference type="SAM" id="SignalP"/>
    </source>
</evidence>
<protein>
    <submittedName>
        <fullName evidence="3">Transglutaminase-like superfamily protein</fullName>
    </submittedName>
</protein>